<keyword evidence="1 2" id="KW-0808">Transferase</keyword>
<dbReference type="PANTHER" id="PTHR48207:SF3">
    <property type="entry name" value="SUCCINATE--HYDROXYMETHYLGLUTARATE COA-TRANSFERASE"/>
    <property type="match status" value="1"/>
</dbReference>
<protein>
    <submittedName>
        <fullName evidence="2">CoA transferase</fullName>
    </submittedName>
</protein>
<dbReference type="InterPro" id="IPR023606">
    <property type="entry name" value="CoA-Trfase_III_dom_1_sf"/>
</dbReference>
<dbReference type="Pfam" id="PF02515">
    <property type="entry name" value="CoA_transf_3"/>
    <property type="match status" value="1"/>
</dbReference>
<dbReference type="InterPro" id="IPR050483">
    <property type="entry name" value="CoA-transferase_III_domain"/>
</dbReference>
<name>A0ABM7G9I3_9SPHN</name>
<dbReference type="RefSeq" id="WP_261936894.1">
    <property type="nucleotide sequence ID" value="NZ_AP018818.1"/>
</dbReference>
<dbReference type="InterPro" id="IPR003673">
    <property type="entry name" value="CoA-Trfase_fam_III"/>
</dbReference>
<accession>A0ABM7G9I3</accession>
<dbReference type="InterPro" id="IPR044855">
    <property type="entry name" value="CoA-Trfase_III_dom3_sf"/>
</dbReference>
<evidence type="ECO:0000256" key="1">
    <source>
        <dbReference type="ARBA" id="ARBA00022679"/>
    </source>
</evidence>
<evidence type="ECO:0000313" key="3">
    <source>
        <dbReference type="Proteomes" id="UP001059971"/>
    </source>
</evidence>
<dbReference type="SUPFAM" id="SSF89796">
    <property type="entry name" value="CoA-transferase family III (CaiB/BaiF)"/>
    <property type="match status" value="1"/>
</dbReference>
<dbReference type="PANTHER" id="PTHR48207">
    <property type="entry name" value="SUCCINATE--HYDROXYMETHYLGLUTARATE COA-TRANSFERASE"/>
    <property type="match status" value="1"/>
</dbReference>
<dbReference type="Gene3D" id="3.40.50.10540">
    <property type="entry name" value="Crotonobetainyl-coa:carnitine coa-transferase, domain 1"/>
    <property type="match status" value="1"/>
</dbReference>
<dbReference type="EMBL" id="AP018818">
    <property type="protein sequence ID" value="BBF71996.1"/>
    <property type="molecule type" value="Genomic_DNA"/>
</dbReference>
<proteinExistence type="predicted"/>
<dbReference type="GO" id="GO:0016740">
    <property type="term" value="F:transferase activity"/>
    <property type="evidence" value="ECO:0007669"/>
    <property type="project" value="UniProtKB-KW"/>
</dbReference>
<dbReference type="Gene3D" id="3.30.1540.10">
    <property type="entry name" value="formyl-coa transferase, domain 3"/>
    <property type="match status" value="1"/>
</dbReference>
<gene>
    <name evidence="2" type="ORF">SBA_ch2_5290</name>
</gene>
<dbReference type="Proteomes" id="UP001059971">
    <property type="component" value="Chromosome 2"/>
</dbReference>
<keyword evidence="3" id="KW-1185">Reference proteome</keyword>
<reference evidence="2" key="1">
    <citation type="submission" date="2018-07" db="EMBL/GenBank/DDBJ databases">
        <title>Complete genome sequence of Sphingomonas bisphenolicum strain AO1, a bisphenol A degradative bacterium isolated from Japanese farm field.</title>
        <authorList>
            <person name="Murakami M."/>
            <person name="Koh M."/>
            <person name="Koba S."/>
            <person name="Matsumura Y."/>
        </authorList>
    </citation>
    <scope>NUCLEOTIDE SEQUENCE</scope>
    <source>
        <strain evidence="2">AO1</strain>
    </source>
</reference>
<evidence type="ECO:0000313" key="2">
    <source>
        <dbReference type="EMBL" id="BBF71996.1"/>
    </source>
</evidence>
<organism evidence="2 3">
    <name type="scientific">Sphingomonas bisphenolicum</name>
    <dbReference type="NCBI Taxonomy" id="296544"/>
    <lineage>
        <taxon>Bacteria</taxon>
        <taxon>Pseudomonadati</taxon>
        <taxon>Pseudomonadota</taxon>
        <taxon>Alphaproteobacteria</taxon>
        <taxon>Sphingomonadales</taxon>
        <taxon>Sphingomonadaceae</taxon>
        <taxon>Sphingomonas</taxon>
    </lineage>
</organism>
<sequence>MSGRTALEGVRVLELSGLYGAYCGKLFADMGASVTLMEPLAGSPMRQKPPFVGDRPGENSSLAFAYFAANKQSVSADLKTAGGQAMLFQTASEADLLILSDHPDAEVVDLEALCAANPRLVCTRITPYGSSGPYSAFSGDDLTLMAMGGLLTMAGYPDCAPVVAYGEQGLLAADQFSAVASLAAVLRAERTGQGELIDLSIQEAIVMALENAAQTYQLEGKVRNRSASARRAGSGIFPCKDGQIYLLAGGIGETAMWGSFARWMAAENIPGAEIFAAPEWNDTALGAEEKFQAIFLPFAMAQTKDQLYQGGKTWGVPIAPMSTPVDLLSNRQLLHRKYFVELPAGATLSGTPVPGAPYKLSATPWKLRTPAPALGRLDPKDACND</sequence>